<proteinExistence type="predicted"/>
<reference evidence="1 2" key="1">
    <citation type="journal article" date="2020" name="ISME J.">
        <title>Comparative genomics reveals insights into cyanobacterial evolution and habitat adaptation.</title>
        <authorList>
            <person name="Chen M.Y."/>
            <person name="Teng W.K."/>
            <person name="Zhao L."/>
            <person name="Hu C.X."/>
            <person name="Zhou Y.K."/>
            <person name="Han B.P."/>
            <person name="Song L.R."/>
            <person name="Shu W.S."/>
        </authorList>
    </citation>
    <scope>NUCLEOTIDE SEQUENCE [LARGE SCALE GENOMIC DNA]</scope>
    <source>
        <strain evidence="1 2">FACHB-1370</strain>
    </source>
</reference>
<sequence length="72" mass="8232">MIIQKPGFFSHFTVKFNLHHRNPVSFFGGKKAIAGNLETGFLFGIPQLNFIYTTETRFLFLGARKRSPILSK</sequence>
<organism evidence="1 2">
    <name type="scientific">Planktothricoides raciborskii FACHB-1370</name>
    <dbReference type="NCBI Taxonomy" id="2949576"/>
    <lineage>
        <taxon>Bacteria</taxon>
        <taxon>Bacillati</taxon>
        <taxon>Cyanobacteriota</taxon>
        <taxon>Cyanophyceae</taxon>
        <taxon>Oscillatoriophycideae</taxon>
        <taxon>Oscillatoriales</taxon>
        <taxon>Oscillatoriaceae</taxon>
        <taxon>Planktothricoides</taxon>
    </lineage>
</organism>
<dbReference type="RefSeq" id="WP_206756743.1">
    <property type="nucleotide sequence ID" value="NZ_JACJSK010000002.1"/>
</dbReference>
<evidence type="ECO:0000313" key="2">
    <source>
        <dbReference type="Proteomes" id="UP000641954"/>
    </source>
</evidence>
<protein>
    <submittedName>
        <fullName evidence="1">Uncharacterized protein</fullName>
    </submittedName>
</protein>
<name>A0ABR8EAE7_9CYAN</name>
<dbReference type="Proteomes" id="UP000641954">
    <property type="component" value="Unassembled WGS sequence"/>
</dbReference>
<keyword evidence="2" id="KW-1185">Reference proteome</keyword>
<comment type="caution">
    <text evidence="1">The sequence shown here is derived from an EMBL/GenBank/DDBJ whole genome shotgun (WGS) entry which is preliminary data.</text>
</comment>
<dbReference type="EMBL" id="JACJSK010000002">
    <property type="protein sequence ID" value="MBD2542567.1"/>
    <property type="molecule type" value="Genomic_DNA"/>
</dbReference>
<accession>A0ABR8EAE7</accession>
<gene>
    <name evidence="1" type="ORF">H6G72_01520</name>
</gene>
<evidence type="ECO:0000313" key="1">
    <source>
        <dbReference type="EMBL" id="MBD2542567.1"/>
    </source>
</evidence>